<protein>
    <submittedName>
        <fullName evidence="1">Uncharacterized protein</fullName>
    </submittedName>
</protein>
<reference evidence="1" key="2">
    <citation type="submission" date="2023-03" db="EMBL/GenBank/DDBJ databases">
        <authorList>
            <person name="Inwood S.N."/>
            <person name="Skelly J.G."/>
            <person name="Guhlin J."/>
            <person name="Harrop T.W.R."/>
            <person name="Goldson S.G."/>
            <person name="Dearden P.K."/>
        </authorList>
    </citation>
    <scope>NUCLEOTIDE SEQUENCE</scope>
    <source>
        <strain evidence="1">Lincoln</strain>
        <tissue evidence="1">Whole body</tissue>
    </source>
</reference>
<sequence length="67" mass="7368">NSPITAVSTPDWQKIKISIKRNDEACHIHLGSGDSMPTGIRVISGMPEPGIRWAILKCLNTAHRAEF</sequence>
<name>A0AA39FR13_MICHY</name>
<comment type="caution">
    <text evidence="1">The sequence shown here is derived from an EMBL/GenBank/DDBJ whole genome shotgun (WGS) entry which is preliminary data.</text>
</comment>
<proteinExistence type="predicted"/>
<evidence type="ECO:0000313" key="1">
    <source>
        <dbReference type="EMBL" id="KAK0174247.1"/>
    </source>
</evidence>
<feature type="non-terminal residue" evidence="1">
    <location>
        <position position="1"/>
    </location>
</feature>
<reference evidence="1" key="1">
    <citation type="journal article" date="2023" name="bioRxiv">
        <title>Scaffold-level genome assemblies of two parasitoid biocontrol wasps reveal the parthenogenesis mechanism and an associated novel virus.</title>
        <authorList>
            <person name="Inwood S."/>
            <person name="Skelly J."/>
            <person name="Guhlin J."/>
            <person name="Harrop T."/>
            <person name="Goldson S."/>
            <person name="Dearden P."/>
        </authorList>
    </citation>
    <scope>NUCLEOTIDE SEQUENCE</scope>
    <source>
        <strain evidence="1">Lincoln</strain>
        <tissue evidence="1">Whole body</tissue>
    </source>
</reference>
<evidence type="ECO:0000313" key="2">
    <source>
        <dbReference type="Proteomes" id="UP001168972"/>
    </source>
</evidence>
<gene>
    <name evidence="1" type="ORF">PV327_011107</name>
</gene>
<dbReference type="AlphaFoldDB" id="A0AA39FR13"/>
<organism evidence="1 2">
    <name type="scientific">Microctonus hyperodae</name>
    <name type="common">Parasitoid wasp</name>
    <dbReference type="NCBI Taxonomy" id="165561"/>
    <lineage>
        <taxon>Eukaryota</taxon>
        <taxon>Metazoa</taxon>
        <taxon>Ecdysozoa</taxon>
        <taxon>Arthropoda</taxon>
        <taxon>Hexapoda</taxon>
        <taxon>Insecta</taxon>
        <taxon>Pterygota</taxon>
        <taxon>Neoptera</taxon>
        <taxon>Endopterygota</taxon>
        <taxon>Hymenoptera</taxon>
        <taxon>Apocrita</taxon>
        <taxon>Ichneumonoidea</taxon>
        <taxon>Braconidae</taxon>
        <taxon>Euphorinae</taxon>
        <taxon>Microctonus</taxon>
    </lineage>
</organism>
<dbReference type="EMBL" id="JAQQBR010000093">
    <property type="protein sequence ID" value="KAK0174247.1"/>
    <property type="molecule type" value="Genomic_DNA"/>
</dbReference>
<accession>A0AA39FR13</accession>
<keyword evidence="2" id="KW-1185">Reference proteome</keyword>
<dbReference type="Proteomes" id="UP001168972">
    <property type="component" value="Unassembled WGS sequence"/>
</dbReference>